<keyword evidence="2 6" id="KW-0472">Membrane</keyword>
<dbReference type="PANTHER" id="PTHR38098:SF1">
    <property type="entry name" value="LPS-ASSEMBLY LIPOPROTEIN LPTE"/>
    <property type="match status" value="1"/>
</dbReference>
<organism evidence="7 8">
    <name type="scientific">Pandoraea fibrosis</name>
    <dbReference type="NCBI Taxonomy" id="1891094"/>
    <lineage>
        <taxon>Bacteria</taxon>
        <taxon>Pseudomonadati</taxon>
        <taxon>Pseudomonadota</taxon>
        <taxon>Betaproteobacteria</taxon>
        <taxon>Burkholderiales</taxon>
        <taxon>Burkholderiaceae</taxon>
        <taxon>Pandoraea</taxon>
    </lineage>
</organism>
<name>A0A5E4UV45_9BURK</name>
<evidence type="ECO:0000256" key="1">
    <source>
        <dbReference type="ARBA" id="ARBA00022729"/>
    </source>
</evidence>
<comment type="function">
    <text evidence="6">Together with LptD, is involved in the assembly of lipopolysaccharide (LPS) at the surface of the outer membrane. Required for the proper assembly of LptD. Binds LPS and may serve as the LPS recognition site at the outer membrane.</text>
</comment>
<dbReference type="HAMAP" id="MF_01186">
    <property type="entry name" value="LPS_assembly_LptE"/>
    <property type="match status" value="1"/>
</dbReference>
<evidence type="ECO:0000256" key="4">
    <source>
        <dbReference type="ARBA" id="ARBA00023237"/>
    </source>
</evidence>
<dbReference type="PANTHER" id="PTHR38098">
    <property type="entry name" value="LPS-ASSEMBLY LIPOPROTEIN LPTE"/>
    <property type="match status" value="1"/>
</dbReference>
<dbReference type="GO" id="GO:1990351">
    <property type="term" value="C:transporter complex"/>
    <property type="evidence" value="ECO:0007669"/>
    <property type="project" value="TreeGrafter"/>
</dbReference>
<evidence type="ECO:0000256" key="6">
    <source>
        <dbReference type="HAMAP-Rule" id="MF_01186"/>
    </source>
</evidence>
<dbReference type="Gene3D" id="3.30.160.150">
    <property type="entry name" value="Lipoprotein like domain"/>
    <property type="match status" value="1"/>
</dbReference>
<dbReference type="GO" id="GO:0043165">
    <property type="term" value="P:Gram-negative-bacterium-type cell outer membrane assembly"/>
    <property type="evidence" value="ECO:0007669"/>
    <property type="project" value="UniProtKB-UniRule"/>
</dbReference>
<dbReference type="InterPro" id="IPR007485">
    <property type="entry name" value="LPS_assembly_LptE"/>
</dbReference>
<keyword evidence="4 6" id="KW-0998">Cell outer membrane</keyword>
<evidence type="ECO:0000256" key="2">
    <source>
        <dbReference type="ARBA" id="ARBA00023136"/>
    </source>
</evidence>
<evidence type="ECO:0000313" key="8">
    <source>
        <dbReference type="Proteomes" id="UP000382577"/>
    </source>
</evidence>
<reference evidence="7 8" key="1">
    <citation type="submission" date="2019-08" db="EMBL/GenBank/DDBJ databases">
        <authorList>
            <person name="Peeters C."/>
        </authorList>
    </citation>
    <scope>NUCLEOTIDE SEQUENCE [LARGE SCALE GENOMIC DNA]</scope>
    <source>
        <strain evidence="7 8">LMG 31113</strain>
    </source>
</reference>
<comment type="similarity">
    <text evidence="6">Belongs to the LptE lipoprotein family.</text>
</comment>
<evidence type="ECO:0000256" key="3">
    <source>
        <dbReference type="ARBA" id="ARBA00023139"/>
    </source>
</evidence>
<dbReference type="GO" id="GO:0009279">
    <property type="term" value="C:cell outer membrane"/>
    <property type="evidence" value="ECO:0007669"/>
    <property type="project" value="UniProtKB-UniRule"/>
</dbReference>
<dbReference type="Pfam" id="PF04390">
    <property type="entry name" value="LptE"/>
    <property type="match status" value="1"/>
</dbReference>
<proteinExistence type="inferred from homology"/>
<keyword evidence="1" id="KW-0732">Signal</keyword>
<protein>
    <recommendedName>
        <fullName evidence="6">LPS-assembly lipoprotein LptE</fullName>
    </recommendedName>
</protein>
<comment type="subunit">
    <text evidence="6">Component of the lipopolysaccharide transport and assembly complex. Interacts with LptD.</text>
</comment>
<dbReference type="AlphaFoldDB" id="A0A5E4UV45"/>
<gene>
    <name evidence="6" type="primary">lptE</name>
    <name evidence="7" type="ORF">PFI31113_02226</name>
</gene>
<dbReference type="GO" id="GO:0015920">
    <property type="term" value="P:lipopolysaccharide transport"/>
    <property type="evidence" value="ECO:0007669"/>
    <property type="project" value="TreeGrafter"/>
</dbReference>
<evidence type="ECO:0000256" key="5">
    <source>
        <dbReference type="ARBA" id="ARBA00023288"/>
    </source>
</evidence>
<keyword evidence="3" id="KW-0564">Palmitate</keyword>
<dbReference type="GO" id="GO:0001530">
    <property type="term" value="F:lipopolysaccharide binding"/>
    <property type="evidence" value="ECO:0007669"/>
    <property type="project" value="TreeGrafter"/>
</dbReference>
<keyword evidence="5" id="KW-0449">Lipoprotein</keyword>
<dbReference type="EMBL" id="CABPRW010000004">
    <property type="protein sequence ID" value="VVE03806.1"/>
    <property type="molecule type" value="Genomic_DNA"/>
</dbReference>
<evidence type="ECO:0000313" key="7">
    <source>
        <dbReference type="EMBL" id="VVE03806.1"/>
    </source>
</evidence>
<dbReference type="Proteomes" id="UP000382577">
    <property type="component" value="Unassembled WGS sequence"/>
</dbReference>
<sequence length="200" mass="22162">MLPLVDDLMTFGDKRAHHVQMTSGQRGVGVTRRIFGWLALLGCALTLSACGFQLRGASEYAFHRLYISGGGQMATDISRYIRYGSKGTVVVTEPKDADARLEIVNSAQSRMAVSLDANGQAREYEMRSSFTFQLVTPDGTPIIPLSTIRLTRNLPYSDSETTARDAEAALLNRDMQKDAVDQIIRRMEAVKSMPEKKPEE</sequence>
<accession>A0A5E4UV45</accession>